<evidence type="ECO:0000256" key="2">
    <source>
        <dbReference type="ARBA" id="ARBA00023002"/>
    </source>
</evidence>
<organism evidence="3 4">
    <name type="scientific">Coleophoma crateriformis</name>
    <dbReference type="NCBI Taxonomy" id="565419"/>
    <lineage>
        <taxon>Eukaryota</taxon>
        <taxon>Fungi</taxon>
        <taxon>Dikarya</taxon>
        <taxon>Ascomycota</taxon>
        <taxon>Pezizomycotina</taxon>
        <taxon>Leotiomycetes</taxon>
        <taxon>Helotiales</taxon>
        <taxon>Dermateaceae</taxon>
        <taxon>Coleophoma</taxon>
    </lineage>
</organism>
<comment type="caution">
    <text evidence="3">The sequence shown here is derived from an EMBL/GenBank/DDBJ whole genome shotgun (WGS) entry which is preliminary data.</text>
</comment>
<evidence type="ECO:0000256" key="1">
    <source>
        <dbReference type="ARBA" id="ARBA00006484"/>
    </source>
</evidence>
<dbReference type="OrthoDB" id="191139at2759"/>
<dbReference type="SUPFAM" id="SSF51735">
    <property type="entry name" value="NAD(P)-binding Rossmann-fold domains"/>
    <property type="match status" value="1"/>
</dbReference>
<dbReference type="Pfam" id="PF00106">
    <property type="entry name" value="adh_short"/>
    <property type="match status" value="1"/>
</dbReference>
<accession>A0A3D8R8Y4</accession>
<dbReference type="AlphaFoldDB" id="A0A3D8R8Y4"/>
<evidence type="ECO:0000313" key="3">
    <source>
        <dbReference type="EMBL" id="RDW70420.1"/>
    </source>
</evidence>
<dbReference type="InterPro" id="IPR036291">
    <property type="entry name" value="NAD(P)-bd_dom_sf"/>
</dbReference>
<comment type="similarity">
    <text evidence="1">Belongs to the short-chain dehydrogenases/reductases (SDR) family.</text>
</comment>
<dbReference type="EMBL" id="PDLN01000012">
    <property type="protein sequence ID" value="RDW70420.1"/>
    <property type="molecule type" value="Genomic_DNA"/>
</dbReference>
<name>A0A3D8R8Y4_9HELO</name>
<sequence>MTAKFKFDPDTDIPSLKGKVIYIVGASIKKDLPEAQLSFVDFDLASVASVNAVAQQFKHDRLDILMCNAGIMAAPPLLSQDGWEIQFATNHLGHAALIKQLLPVLLKTAEGPDSDVRIVINTSEGWTMHPKKGIDFETLNTTQDSLFASQRDLRKRTSEEVSKYQISDCSPGIINTGLVGNLKLADRLFVHATTIGRMVTLEQGVLNQLYLSAGMKKEDIVNGSTYYPVGKELYSWCDDDNIEVINLVELA</sequence>
<dbReference type="PANTHER" id="PTHR24320">
    <property type="entry name" value="RETINOL DEHYDROGENASE"/>
    <property type="match status" value="1"/>
</dbReference>
<reference evidence="3 4" key="1">
    <citation type="journal article" date="2018" name="IMA Fungus">
        <title>IMA Genome-F 9: Draft genome sequence of Annulohypoxylon stygium, Aspergillus mulundensis, Berkeleyomyces basicola (syn. Thielaviopsis basicola), Ceratocystis smalleyi, two Cercospora beticola strains, Coleophoma cylindrospora, Fusarium fracticaudum, Phialophora cf. hyalina, and Morchella septimelata.</title>
        <authorList>
            <person name="Wingfield B.D."/>
            <person name="Bills G.F."/>
            <person name="Dong Y."/>
            <person name="Huang W."/>
            <person name="Nel W.J."/>
            <person name="Swalarsk-Parry B.S."/>
            <person name="Vaghefi N."/>
            <person name="Wilken P.M."/>
            <person name="An Z."/>
            <person name="de Beer Z.W."/>
            <person name="De Vos L."/>
            <person name="Chen L."/>
            <person name="Duong T.A."/>
            <person name="Gao Y."/>
            <person name="Hammerbacher A."/>
            <person name="Kikkert J.R."/>
            <person name="Li Y."/>
            <person name="Li H."/>
            <person name="Li K."/>
            <person name="Li Q."/>
            <person name="Liu X."/>
            <person name="Ma X."/>
            <person name="Naidoo K."/>
            <person name="Pethybridge S.J."/>
            <person name="Sun J."/>
            <person name="Steenkamp E.T."/>
            <person name="van der Nest M.A."/>
            <person name="van Wyk S."/>
            <person name="Wingfield M.J."/>
            <person name="Xiong C."/>
            <person name="Yue Q."/>
            <person name="Zhang X."/>
        </authorList>
    </citation>
    <scope>NUCLEOTIDE SEQUENCE [LARGE SCALE GENOMIC DNA]</scope>
    <source>
        <strain evidence="3 4">BP5796</strain>
    </source>
</reference>
<dbReference type="Gene3D" id="3.40.50.720">
    <property type="entry name" value="NAD(P)-binding Rossmann-like Domain"/>
    <property type="match status" value="1"/>
</dbReference>
<dbReference type="GO" id="GO:0016491">
    <property type="term" value="F:oxidoreductase activity"/>
    <property type="evidence" value="ECO:0007669"/>
    <property type="project" value="UniProtKB-KW"/>
</dbReference>
<dbReference type="PANTHER" id="PTHR24320:SF154">
    <property type="entry name" value="OXIDOREDUCTASE, SHORT-CHAIN DEHYDROGENASE_REDUCTASE FAMILY (AFU_ORTHOLOGUE AFUA_2G04560)"/>
    <property type="match status" value="1"/>
</dbReference>
<gene>
    <name evidence="3" type="ORF">BP5796_08817</name>
</gene>
<proteinExistence type="inferred from homology"/>
<dbReference type="InterPro" id="IPR002347">
    <property type="entry name" value="SDR_fam"/>
</dbReference>
<dbReference type="Proteomes" id="UP000256328">
    <property type="component" value="Unassembled WGS sequence"/>
</dbReference>
<protein>
    <submittedName>
        <fullName evidence="3">Uncharacterized protein</fullName>
    </submittedName>
</protein>
<keyword evidence="4" id="KW-1185">Reference proteome</keyword>
<evidence type="ECO:0000313" key="4">
    <source>
        <dbReference type="Proteomes" id="UP000256328"/>
    </source>
</evidence>
<keyword evidence="2" id="KW-0560">Oxidoreductase</keyword>